<dbReference type="EMBL" id="SDJR01000009">
    <property type="protein sequence ID" value="RXR23773.1"/>
    <property type="molecule type" value="Genomic_DNA"/>
</dbReference>
<name>A0A4Q1KUF8_9CELL</name>
<evidence type="ECO:0000313" key="2">
    <source>
        <dbReference type="EMBL" id="RXR33757.1"/>
    </source>
</evidence>
<protein>
    <submittedName>
        <fullName evidence="2">Uncharacterized protein</fullName>
    </submittedName>
</protein>
<dbReference type="Proteomes" id="UP000289805">
    <property type="component" value="Unassembled WGS sequence"/>
</dbReference>
<proteinExistence type="predicted"/>
<dbReference type="RefSeq" id="WP_051703134.1">
    <property type="nucleotide sequence ID" value="NZ_JOFV01000013.1"/>
</dbReference>
<accession>A0A4Q1KUF8</accession>
<reference evidence="3 4" key="1">
    <citation type="submission" date="2019-01" db="EMBL/GenBank/DDBJ databases">
        <title>Oerskovia turbata Genome sequencing and assembly.</title>
        <authorList>
            <person name="Dou T."/>
        </authorList>
    </citation>
    <scope>NUCLEOTIDE SEQUENCE [LARGE SCALE GENOMIC DNA]</scope>
    <source>
        <strain evidence="2 3">JCM12123</strain>
        <strain evidence="1 4">JCM3160</strain>
    </source>
</reference>
<sequence length="156" mass="16761">MALTTSALTLIGRRHPAIFDLLGNPYGPFTGSRGAEVFLNPQPLPPGPPDGMRTGFHAGAALVQLAFTAHHLHVGFDIDIDDWCPTPPRRPKLPPWPGPRPRPWRFEVVDESWGVDYVLGLAVSLEVSASTWEGFAGADVLGGVHGRALEIGAKRG</sequence>
<dbReference type="OrthoDB" id="4826196at2"/>
<gene>
    <name evidence="1" type="ORF">EQW73_14225</name>
    <name evidence="2" type="ORF">EQW78_10675</name>
</gene>
<organism evidence="2 3">
    <name type="scientific">Oerskovia turbata</name>
    <dbReference type="NCBI Taxonomy" id="1713"/>
    <lineage>
        <taxon>Bacteria</taxon>
        <taxon>Bacillati</taxon>
        <taxon>Actinomycetota</taxon>
        <taxon>Actinomycetes</taxon>
        <taxon>Micrococcales</taxon>
        <taxon>Cellulomonadaceae</taxon>
        <taxon>Oerskovia</taxon>
    </lineage>
</organism>
<evidence type="ECO:0000313" key="3">
    <source>
        <dbReference type="Proteomes" id="UP000289805"/>
    </source>
</evidence>
<dbReference type="Proteomes" id="UP000290517">
    <property type="component" value="Unassembled WGS sequence"/>
</dbReference>
<evidence type="ECO:0000313" key="4">
    <source>
        <dbReference type="Proteomes" id="UP000290517"/>
    </source>
</evidence>
<dbReference type="EMBL" id="SDJQ01000013">
    <property type="protein sequence ID" value="RXR33757.1"/>
    <property type="molecule type" value="Genomic_DNA"/>
</dbReference>
<keyword evidence="4" id="KW-1185">Reference proteome</keyword>
<evidence type="ECO:0000313" key="1">
    <source>
        <dbReference type="EMBL" id="RXR23773.1"/>
    </source>
</evidence>
<dbReference type="AlphaFoldDB" id="A0A4Q1KUF8"/>
<comment type="caution">
    <text evidence="2">The sequence shown here is derived from an EMBL/GenBank/DDBJ whole genome shotgun (WGS) entry which is preliminary data.</text>
</comment>